<dbReference type="GO" id="GO:0052693">
    <property type="term" value="F:epoxyqueuosine reductase activity"/>
    <property type="evidence" value="ECO:0007669"/>
    <property type="project" value="UniProtKB-UniRule"/>
</dbReference>
<dbReference type="EC" id="1.17.99.6" evidence="9"/>
<comment type="cofactor">
    <cofactor evidence="9">
        <name>[4Fe-4S] cluster</name>
        <dbReference type="ChEBI" id="CHEBI:49883"/>
    </cofactor>
    <text evidence="9">Binds 2 [4Fe-4S] clusters per monomer.</text>
</comment>
<dbReference type="EMBL" id="CP042301">
    <property type="protein sequence ID" value="QDY99459.1"/>
    <property type="molecule type" value="Genomic_DNA"/>
</dbReference>
<evidence type="ECO:0000256" key="6">
    <source>
        <dbReference type="ARBA" id="ARBA00023002"/>
    </source>
</evidence>
<evidence type="ECO:0000256" key="1">
    <source>
        <dbReference type="ARBA" id="ARBA00022485"/>
    </source>
</evidence>
<dbReference type="InterPro" id="IPR017896">
    <property type="entry name" value="4Fe4S_Fe-S-bd"/>
</dbReference>
<comment type="caution">
    <text evidence="9">Lacks conserved residue(s) required for the propagation of feature annotation.</text>
</comment>
<evidence type="ECO:0000256" key="2">
    <source>
        <dbReference type="ARBA" id="ARBA00022490"/>
    </source>
</evidence>
<keyword evidence="1 9" id="KW-0004">4Fe-4S</keyword>
<dbReference type="Gene3D" id="1.25.10.10">
    <property type="entry name" value="Leucine-rich Repeat Variant"/>
    <property type="match status" value="1"/>
</dbReference>
<dbReference type="SUPFAM" id="SSF46548">
    <property type="entry name" value="alpha-helical ferredoxin"/>
    <property type="match status" value="1"/>
</dbReference>
<comment type="catalytic activity">
    <reaction evidence="9">
        <text>epoxyqueuosine(34) in tRNA + AH2 = queuosine(34) in tRNA + A + H2O</text>
        <dbReference type="Rhea" id="RHEA:32159"/>
        <dbReference type="Rhea" id="RHEA-COMP:18571"/>
        <dbReference type="Rhea" id="RHEA-COMP:18582"/>
        <dbReference type="ChEBI" id="CHEBI:13193"/>
        <dbReference type="ChEBI" id="CHEBI:15377"/>
        <dbReference type="ChEBI" id="CHEBI:17499"/>
        <dbReference type="ChEBI" id="CHEBI:194431"/>
        <dbReference type="ChEBI" id="CHEBI:194443"/>
        <dbReference type="EC" id="1.17.99.6"/>
    </reaction>
</comment>
<keyword evidence="2 9" id="KW-0963">Cytoplasm</keyword>
<gene>
    <name evidence="9 12" type="primary">queG</name>
    <name evidence="12" type="ORF">FQ775_03205</name>
</gene>
<dbReference type="GO" id="GO:0046872">
    <property type="term" value="F:metal ion binding"/>
    <property type="evidence" value="ECO:0007669"/>
    <property type="project" value="UniProtKB-KW"/>
</dbReference>
<keyword evidence="9" id="KW-0170">Cobalt</keyword>
<dbReference type="InterPro" id="IPR013542">
    <property type="entry name" value="QueG_DUF1730"/>
</dbReference>
<dbReference type="NCBIfam" id="TIGR00276">
    <property type="entry name" value="tRNA epoxyqueuosine(34) reductase QueG"/>
    <property type="match status" value="1"/>
</dbReference>
<dbReference type="HAMAP" id="MF_00916">
    <property type="entry name" value="QueG"/>
    <property type="match status" value="1"/>
</dbReference>
<evidence type="ECO:0000256" key="8">
    <source>
        <dbReference type="ARBA" id="ARBA00023014"/>
    </source>
</evidence>
<feature type="compositionally biased region" description="Basic and acidic residues" evidence="10">
    <location>
        <begin position="403"/>
        <end position="413"/>
    </location>
</feature>
<evidence type="ECO:0000256" key="9">
    <source>
        <dbReference type="HAMAP-Rule" id="MF_00916"/>
    </source>
</evidence>
<keyword evidence="5 9" id="KW-0671">Queuosine biosynthesis</keyword>
<feature type="binding site" evidence="9">
    <location>
        <position position="255"/>
    </location>
    <ligand>
        <name>[4Fe-4S] cluster</name>
        <dbReference type="ChEBI" id="CHEBI:49883"/>
        <label>2</label>
    </ligand>
</feature>
<keyword evidence="4 9" id="KW-0479">Metal-binding</keyword>
<name>A0A5B8KVC5_9HYPH</name>
<dbReference type="GO" id="GO:0051539">
    <property type="term" value="F:4 iron, 4 sulfur cluster binding"/>
    <property type="evidence" value="ECO:0007669"/>
    <property type="project" value="UniProtKB-KW"/>
</dbReference>
<dbReference type="AlphaFoldDB" id="A0A5B8KVC5"/>
<dbReference type="InterPro" id="IPR017900">
    <property type="entry name" value="4Fe4S_Fe_S_CS"/>
</dbReference>
<evidence type="ECO:0000256" key="5">
    <source>
        <dbReference type="ARBA" id="ARBA00022785"/>
    </source>
</evidence>
<dbReference type="KEGG" id="niy:FQ775_03205"/>
<evidence type="ECO:0000259" key="11">
    <source>
        <dbReference type="PROSITE" id="PS51379"/>
    </source>
</evidence>
<dbReference type="OrthoDB" id="9784571at2"/>
<keyword evidence="13" id="KW-1185">Reference proteome</keyword>
<evidence type="ECO:0000256" key="10">
    <source>
        <dbReference type="SAM" id="MobiDB-lite"/>
    </source>
</evidence>
<feature type="binding site" evidence="9">
    <location>
        <position position="257"/>
    </location>
    <ligand>
        <name>cob(II)alamin</name>
        <dbReference type="ChEBI" id="CHEBI:16304"/>
    </ligand>
</feature>
<dbReference type="Pfam" id="PF13484">
    <property type="entry name" value="Fer4_16"/>
    <property type="match status" value="1"/>
</dbReference>
<feature type="domain" description="4Fe-4S ferredoxin-type" evidence="11">
    <location>
        <begin position="220"/>
        <end position="249"/>
    </location>
</feature>
<dbReference type="SUPFAM" id="SSF48371">
    <property type="entry name" value="ARM repeat"/>
    <property type="match status" value="1"/>
</dbReference>
<evidence type="ECO:0000256" key="4">
    <source>
        <dbReference type="ARBA" id="ARBA00022723"/>
    </source>
</evidence>
<dbReference type="Pfam" id="PF08331">
    <property type="entry name" value="QueG_DUF1730"/>
    <property type="match status" value="1"/>
</dbReference>
<dbReference type="Proteomes" id="UP000321389">
    <property type="component" value="Chromosome"/>
</dbReference>
<keyword evidence="8 9" id="KW-0411">Iron-sulfur</keyword>
<keyword evidence="7 9" id="KW-0408">Iron</keyword>
<feature type="binding site" evidence="9">
    <location>
        <position position="239"/>
    </location>
    <ligand>
        <name>[4Fe-4S] cluster</name>
        <dbReference type="ChEBI" id="CHEBI:49883"/>
        <label>2</label>
    </ligand>
</feature>
<dbReference type="InterPro" id="IPR004453">
    <property type="entry name" value="QueG"/>
</dbReference>
<feature type="binding site" evidence="9">
    <location>
        <position position="285"/>
    </location>
    <ligand>
        <name>[4Fe-4S] cluster</name>
        <dbReference type="ChEBI" id="CHEBI:49883"/>
        <label>2</label>
    </ligand>
</feature>
<dbReference type="PANTHER" id="PTHR30002:SF4">
    <property type="entry name" value="EPOXYQUEUOSINE REDUCTASE"/>
    <property type="match status" value="1"/>
</dbReference>
<feature type="region of interest" description="Disordered" evidence="10">
    <location>
        <begin position="395"/>
        <end position="426"/>
    </location>
</feature>
<dbReference type="Gene3D" id="3.30.70.20">
    <property type="match status" value="1"/>
</dbReference>
<feature type="binding site" evidence="9">
    <location>
        <position position="199"/>
    </location>
    <ligand>
        <name>cob(II)alamin</name>
        <dbReference type="ChEBI" id="CHEBI:16304"/>
    </ligand>
</feature>
<keyword evidence="3 9" id="KW-0819">tRNA processing</keyword>
<keyword evidence="9" id="KW-0846">Cobalamin</keyword>
<feature type="binding site" evidence="9">
    <location>
        <position position="210"/>
    </location>
    <ligand>
        <name>cob(II)alamin</name>
        <dbReference type="ChEBI" id="CHEBI:16304"/>
    </ligand>
</feature>
<dbReference type="GO" id="GO:0008616">
    <property type="term" value="P:tRNA queuosine(34) biosynthetic process"/>
    <property type="evidence" value="ECO:0007669"/>
    <property type="project" value="UniProtKB-UniRule"/>
</dbReference>
<dbReference type="InterPro" id="IPR016024">
    <property type="entry name" value="ARM-type_fold"/>
</dbReference>
<sequence>MVRPDQVATFLPAATFRPCLRPVAGLALRGPGFLTVASSARHDKSPLRTLVQREAKAAGFDLVRITRPDAVPQLPERLQAFVDAGHHATMAWLAERADTRADPRRLWPDVRSIIMLGMNYGPEHDPLLDLQKRSSGVISVYAQNRDYHDVVKGRLKLVAGKLAARSGAGVKVFVDTAPVMEKPLAEAAGLGWQGKHTNLVSRDYGSWLFLGSIFTTADIAPDEAEEDHCGSCRACLDICPTDAFPAPYQLDARRCISYLTIEHHGPIPRQFRVAMGNRIYGCDDCLAVCPWNKFAQRASEAKLAGRADRKAPRLNELLALDDAAFRQRFAGSPVKRTGRDRMVRNALVAAGNSGDATLVPKCRDLLDDAAPVVRGAAVWALSRLMPAGHFRAVATEQPAESDEGVRQEWRDALAETGGARGTQEHA</sequence>
<feature type="active site" description="Proton donor" evidence="9">
    <location>
        <position position="175"/>
    </location>
</feature>
<feature type="binding site" evidence="9">
    <location>
        <position position="100"/>
    </location>
    <ligand>
        <name>cob(II)alamin</name>
        <dbReference type="ChEBI" id="CHEBI:16304"/>
    </ligand>
</feature>
<dbReference type="InterPro" id="IPR011989">
    <property type="entry name" value="ARM-like"/>
</dbReference>
<evidence type="ECO:0000313" key="12">
    <source>
        <dbReference type="EMBL" id="QDY99459.1"/>
    </source>
</evidence>
<dbReference type="GO" id="GO:0005737">
    <property type="term" value="C:cytoplasm"/>
    <property type="evidence" value="ECO:0007669"/>
    <property type="project" value="UniProtKB-SubCell"/>
</dbReference>
<keyword evidence="6 9" id="KW-0560">Oxidoreductase</keyword>
<feature type="binding site" evidence="9">
    <location>
        <position position="282"/>
    </location>
    <ligand>
        <name>[4Fe-4S] cluster</name>
        <dbReference type="ChEBI" id="CHEBI:49883"/>
        <label>2</label>
    </ligand>
</feature>
<feature type="binding site" evidence="9">
    <location>
        <position position="175"/>
    </location>
    <ligand>
        <name>cob(II)alamin</name>
        <dbReference type="ChEBI" id="CHEBI:16304"/>
    </ligand>
</feature>
<evidence type="ECO:0000256" key="7">
    <source>
        <dbReference type="ARBA" id="ARBA00023004"/>
    </source>
</evidence>
<feature type="binding site" evidence="9">
    <location>
        <position position="289"/>
    </location>
    <ligand>
        <name>[4Fe-4S] cluster</name>
        <dbReference type="ChEBI" id="CHEBI:49883"/>
        <label>1</label>
    </ligand>
</feature>
<organism evidence="12 13">
    <name type="scientific">Nitratireductor mangrovi</name>
    <dbReference type="NCBI Taxonomy" id="2599600"/>
    <lineage>
        <taxon>Bacteria</taxon>
        <taxon>Pseudomonadati</taxon>
        <taxon>Pseudomonadota</taxon>
        <taxon>Alphaproteobacteria</taxon>
        <taxon>Hyphomicrobiales</taxon>
        <taxon>Phyllobacteriaceae</taxon>
        <taxon>Nitratireductor</taxon>
    </lineage>
</organism>
<dbReference type="UniPathway" id="UPA00392"/>
<feature type="binding site" evidence="9">
    <location>
        <position position="229"/>
    </location>
    <ligand>
        <name>[4Fe-4S] cluster</name>
        <dbReference type="ChEBI" id="CHEBI:49883"/>
        <label>1</label>
    </ligand>
</feature>
<dbReference type="PROSITE" id="PS00198">
    <property type="entry name" value="4FE4S_FER_1"/>
    <property type="match status" value="1"/>
</dbReference>
<feature type="binding site" evidence="9">
    <location>
        <position position="235"/>
    </location>
    <ligand>
        <name>[4Fe-4S] cluster</name>
        <dbReference type="ChEBI" id="CHEBI:49883"/>
        <label>1</label>
    </ligand>
</feature>
<comment type="subunit">
    <text evidence="9">Monomer.</text>
</comment>
<accession>A0A5B8KVC5</accession>
<feature type="binding site" evidence="9">
    <location>
        <begin position="282"/>
        <end position="283"/>
    </location>
    <ligand>
        <name>cob(II)alamin</name>
        <dbReference type="ChEBI" id="CHEBI:16304"/>
    </ligand>
</feature>
<comment type="similarity">
    <text evidence="9">Belongs to the QueG family.</text>
</comment>
<comment type="function">
    <text evidence="9">Catalyzes the conversion of epoxyqueuosine (oQ) to queuosine (Q), which is a hypermodified base found in the wobble positions of tRNA(Asp), tRNA(Asn), tRNA(His) and tRNA(Tyr).</text>
</comment>
<comment type="cofactor">
    <cofactor evidence="9">
        <name>cob(II)alamin</name>
        <dbReference type="ChEBI" id="CHEBI:16304"/>
    </cofactor>
</comment>
<dbReference type="FunFam" id="3.30.70.20:FF:000017">
    <property type="entry name" value="Epoxyqueuosine reductase"/>
    <property type="match status" value="1"/>
</dbReference>
<dbReference type="PROSITE" id="PS51379">
    <property type="entry name" value="4FE4S_FER_2"/>
    <property type="match status" value="1"/>
</dbReference>
<dbReference type="PANTHER" id="PTHR30002">
    <property type="entry name" value="EPOXYQUEUOSINE REDUCTASE"/>
    <property type="match status" value="1"/>
</dbReference>
<comment type="subcellular location">
    <subcellularLocation>
        <location evidence="9">Cytoplasm</location>
    </subcellularLocation>
</comment>
<protein>
    <recommendedName>
        <fullName evidence="9">Epoxyqueuosine reductase</fullName>
        <ecNumber evidence="9">1.17.99.6</ecNumber>
    </recommendedName>
    <alternativeName>
        <fullName evidence="9">Queuosine biosynthesis protein QueG</fullName>
    </alternativeName>
</protein>
<comment type="pathway">
    <text evidence="9">tRNA modification; tRNA-queuosine biosynthesis.</text>
</comment>
<evidence type="ECO:0000256" key="3">
    <source>
        <dbReference type="ARBA" id="ARBA00022694"/>
    </source>
</evidence>
<feature type="binding site" evidence="9">
    <location>
        <position position="232"/>
    </location>
    <ligand>
        <name>[4Fe-4S] cluster</name>
        <dbReference type="ChEBI" id="CHEBI:49883"/>
        <label>1</label>
    </ligand>
</feature>
<reference evidence="12" key="1">
    <citation type="submission" date="2020-04" db="EMBL/GenBank/DDBJ databases">
        <title>Nitratireductor sp. nov. isolated from mangrove soil.</title>
        <authorList>
            <person name="Ye Y."/>
        </authorList>
    </citation>
    <scope>NUCLEOTIDE SEQUENCE</scope>
    <source>
        <strain evidence="12">SY7</strain>
    </source>
</reference>
<evidence type="ECO:0000313" key="13">
    <source>
        <dbReference type="Proteomes" id="UP000321389"/>
    </source>
</evidence>
<dbReference type="GO" id="GO:0031419">
    <property type="term" value="F:cobalamin binding"/>
    <property type="evidence" value="ECO:0007669"/>
    <property type="project" value="UniProtKB-KW"/>
</dbReference>
<proteinExistence type="inferred from homology"/>